<proteinExistence type="predicted"/>
<protein>
    <submittedName>
        <fullName evidence="2">Uncharacterized protein</fullName>
    </submittedName>
</protein>
<feature type="region of interest" description="Disordered" evidence="1">
    <location>
        <begin position="43"/>
        <end position="109"/>
    </location>
</feature>
<name>A0A6J4VU60_9BACT</name>
<sequence>ECRSGLPAGDRPDGDCRGAVLHADAGARGQARSLVARPARWRVQGRARAARRRAHRLRGRHGRGDHARLAPARPGGLPLLDRRDLPPGPAPPDRARRCDERRGTSDEQV</sequence>
<gene>
    <name evidence="2" type="ORF">AVDCRST_MAG88-4544</name>
</gene>
<dbReference type="EMBL" id="CADCWM010001165">
    <property type="protein sequence ID" value="CAA9589274.1"/>
    <property type="molecule type" value="Genomic_DNA"/>
</dbReference>
<dbReference type="AlphaFoldDB" id="A0A6J4VU60"/>
<feature type="compositionally biased region" description="Basic residues" evidence="1">
    <location>
        <begin position="43"/>
        <end position="61"/>
    </location>
</feature>
<reference evidence="2" key="1">
    <citation type="submission" date="2020-02" db="EMBL/GenBank/DDBJ databases">
        <authorList>
            <person name="Meier V. D."/>
        </authorList>
    </citation>
    <scope>NUCLEOTIDE SEQUENCE</scope>
    <source>
        <strain evidence="2">AVDCRST_MAG88</strain>
    </source>
</reference>
<feature type="non-terminal residue" evidence="2">
    <location>
        <position position="1"/>
    </location>
</feature>
<feature type="non-terminal residue" evidence="2">
    <location>
        <position position="109"/>
    </location>
</feature>
<evidence type="ECO:0000256" key="1">
    <source>
        <dbReference type="SAM" id="MobiDB-lite"/>
    </source>
</evidence>
<organism evidence="2">
    <name type="scientific">uncultured Thermomicrobiales bacterium</name>
    <dbReference type="NCBI Taxonomy" id="1645740"/>
    <lineage>
        <taxon>Bacteria</taxon>
        <taxon>Pseudomonadati</taxon>
        <taxon>Thermomicrobiota</taxon>
        <taxon>Thermomicrobia</taxon>
        <taxon>Thermomicrobiales</taxon>
        <taxon>environmental samples</taxon>
    </lineage>
</organism>
<feature type="compositionally biased region" description="Low complexity" evidence="1">
    <location>
        <begin position="69"/>
        <end position="79"/>
    </location>
</feature>
<evidence type="ECO:0000313" key="2">
    <source>
        <dbReference type="EMBL" id="CAA9589274.1"/>
    </source>
</evidence>
<feature type="compositionally biased region" description="Basic and acidic residues" evidence="1">
    <location>
        <begin position="93"/>
        <end position="109"/>
    </location>
</feature>
<accession>A0A6J4VU60</accession>